<keyword evidence="3" id="KW-1185">Reference proteome</keyword>
<dbReference type="AlphaFoldDB" id="A0A835CGK7"/>
<name>A0A835CGK7_9FABA</name>
<proteinExistence type="predicted"/>
<evidence type="ECO:0000313" key="2">
    <source>
        <dbReference type="EMBL" id="KAF7841349.1"/>
    </source>
</evidence>
<evidence type="ECO:0000256" key="1">
    <source>
        <dbReference type="SAM" id="MobiDB-lite"/>
    </source>
</evidence>
<sequence>MAKWEWDTMIETPNVLRGPNLVAKRHEMIGMRKRMEVGGRRTRTGDRVTGAERGQRKLMDGQSEAWMRMAK</sequence>
<organism evidence="2 3">
    <name type="scientific">Senna tora</name>
    <dbReference type="NCBI Taxonomy" id="362788"/>
    <lineage>
        <taxon>Eukaryota</taxon>
        <taxon>Viridiplantae</taxon>
        <taxon>Streptophyta</taxon>
        <taxon>Embryophyta</taxon>
        <taxon>Tracheophyta</taxon>
        <taxon>Spermatophyta</taxon>
        <taxon>Magnoliopsida</taxon>
        <taxon>eudicotyledons</taxon>
        <taxon>Gunneridae</taxon>
        <taxon>Pentapetalae</taxon>
        <taxon>rosids</taxon>
        <taxon>fabids</taxon>
        <taxon>Fabales</taxon>
        <taxon>Fabaceae</taxon>
        <taxon>Caesalpinioideae</taxon>
        <taxon>Cassia clade</taxon>
        <taxon>Senna</taxon>
    </lineage>
</organism>
<feature type="region of interest" description="Disordered" evidence="1">
    <location>
        <begin position="35"/>
        <end position="71"/>
    </location>
</feature>
<evidence type="ECO:0000313" key="3">
    <source>
        <dbReference type="Proteomes" id="UP000634136"/>
    </source>
</evidence>
<accession>A0A835CGK7</accession>
<dbReference type="EMBL" id="JAAIUW010000002">
    <property type="protein sequence ID" value="KAF7841349.1"/>
    <property type="molecule type" value="Genomic_DNA"/>
</dbReference>
<feature type="compositionally biased region" description="Basic and acidic residues" evidence="1">
    <location>
        <begin position="35"/>
        <end position="59"/>
    </location>
</feature>
<comment type="caution">
    <text evidence="2">The sequence shown here is derived from an EMBL/GenBank/DDBJ whole genome shotgun (WGS) entry which is preliminary data.</text>
</comment>
<reference evidence="2" key="1">
    <citation type="submission" date="2020-09" db="EMBL/GenBank/DDBJ databases">
        <title>Genome-Enabled Discovery of Anthraquinone Biosynthesis in Senna tora.</title>
        <authorList>
            <person name="Kang S.-H."/>
            <person name="Pandey R.P."/>
            <person name="Lee C.-M."/>
            <person name="Sim J.-S."/>
            <person name="Jeong J.-T."/>
            <person name="Choi B.-S."/>
            <person name="Jung M."/>
            <person name="Ginzburg D."/>
            <person name="Zhao K."/>
            <person name="Won S.Y."/>
            <person name="Oh T.-J."/>
            <person name="Yu Y."/>
            <person name="Kim N.-H."/>
            <person name="Lee O.R."/>
            <person name="Lee T.-H."/>
            <person name="Bashyal P."/>
            <person name="Kim T.-S."/>
            <person name="Lee W.-H."/>
            <person name="Kawkins C."/>
            <person name="Kim C.-K."/>
            <person name="Kim J.S."/>
            <person name="Ahn B.O."/>
            <person name="Rhee S.Y."/>
            <person name="Sohng J.K."/>
        </authorList>
    </citation>
    <scope>NUCLEOTIDE SEQUENCE</scope>
    <source>
        <tissue evidence="2">Leaf</tissue>
    </source>
</reference>
<gene>
    <name evidence="2" type="ORF">G2W53_003647</name>
</gene>
<dbReference type="Proteomes" id="UP000634136">
    <property type="component" value="Unassembled WGS sequence"/>
</dbReference>
<protein>
    <submittedName>
        <fullName evidence="2">Uncharacterized protein</fullName>
    </submittedName>
</protein>